<proteinExistence type="predicted"/>
<evidence type="ECO:0000313" key="2">
    <source>
        <dbReference type="EMBL" id="KAJ3114341.1"/>
    </source>
</evidence>
<feature type="region of interest" description="Disordered" evidence="1">
    <location>
        <begin position="171"/>
        <end position="191"/>
    </location>
</feature>
<feature type="compositionally biased region" description="Low complexity" evidence="1">
    <location>
        <begin position="174"/>
        <end position="184"/>
    </location>
</feature>
<feature type="compositionally biased region" description="Polar residues" evidence="1">
    <location>
        <begin position="96"/>
        <end position="113"/>
    </location>
</feature>
<reference evidence="2" key="1">
    <citation type="submission" date="2020-05" db="EMBL/GenBank/DDBJ databases">
        <title>Phylogenomic resolution of chytrid fungi.</title>
        <authorList>
            <person name="Stajich J.E."/>
            <person name="Amses K."/>
            <person name="Simmons R."/>
            <person name="Seto K."/>
            <person name="Myers J."/>
            <person name="Bonds A."/>
            <person name="Quandt C.A."/>
            <person name="Barry K."/>
            <person name="Liu P."/>
            <person name="Grigoriev I."/>
            <person name="Longcore J.E."/>
            <person name="James T.Y."/>
        </authorList>
    </citation>
    <scope>NUCLEOTIDE SEQUENCE</scope>
    <source>
        <strain evidence="2">JEL0513</strain>
    </source>
</reference>
<dbReference type="AlphaFoldDB" id="A0AAD5XBM3"/>
<accession>A0AAD5XBM3</accession>
<organism evidence="2 3">
    <name type="scientific">Physocladia obscura</name>
    <dbReference type="NCBI Taxonomy" id="109957"/>
    <lineage>
        <taxon>Eukaryota</taxon>
        <taxon>Fungi</taxon>
        <taxon>Fungi incertae sedis</taxon>
        <taxon>Chytridiomycota</taxon>
        <taxon>Chytridiomycota incertae sedis</taxon>
        <taxon>Chytridiomycetes</taxon>
        <taxon>Chytridiales</taxon>
        <taxon>Chytriomycetaceae</taxon>
        <taxon>Physocladia</taxon>
    </lineage>
</organism>
<sequence length="191" mass="20704">MSTLQSTVSAISNAESNITNTTSAESAESAESARSTESTASVVMADHFEFLPIITAALMKLAGDPTAQPHPHRHPASLDADAPEMAAFRKAVSKPELSTNQPALITSPTSDQIDSARAKVRSGKLYYESSLVPLGLGNDDSLATLESQRVECEAELRDRRAQLLRYRRLPIFTQSPPQQQEQQQAIPSLDK</sequence>
<evidence type="ECO:0000256" key="1">
    <source>
        <dbReference type="SAM" id="MobiDB-lite"/>
    </source>
</evidence>
<evidence type="ECO:0000313" key="3">
    <source>
        <dbReference type="Proteomes" id="UP001211907"/>
    </source>
</evidence>
<gene>
    <name evidence="2" type="ORF">HK100_001692</name>
</gene>
<feature type="region of interest" description="Disordered" evidence="1">
    <location>
        <begin position="92"/>
        <end position="113"/>
    </location>
</feature>
<name>A0AAD5XBM3_9FUNG</name>
<dbReference type="Proteomes" id="UP001211907">
    <property type="component" value="Unassembled WGS sequence"/>
</dbReference>
<comment type="caution">
    <text evidence="2">The sequence shown here is derived from an EMBL/GenBank/DDBJ whole genome shotgun (WGS) entry which is preliminary data.</text>
</comment>
<keyword evidence="3" id="KW-1185">Reference proteome</keyword>
<protein>
    <submittedName>
        <fullName evidence="2">Uncharacterized protein</fullName>
    </submittedName>
</protein>
<dbReference type="EMBL" id="JADGJH010001374">
    <property type="protein sequence ID" value="KAJ3114341.1"/>
    <property type="molecule type" value="Genomic_DNA"/>
</dbReference>